<dbReference type="GO" id="GO:1990533">
    <property type="term" value="C:Dom34-Hbs1 complex"/>
    <property type="evidence" value="ECO:0007669"/>
    <property type="project" value="UniProtKB-ARBA"/>
</dbReference>
<gene>
    <name evidence="12" type="primary">SUVC03G0600</name>
    <name evidence="12" type="ORF">SUVC_03G0600</name>
</gene>
<dbReference type="PANTHER" id="PTHR10853:SF0">
    <property type="entry name" value="PROTEIN PELOTA HOMOLOG"/>
    <property type="match status" value="1"/>
</dbReference>
<keyword evidence="6 10" id="KW-0479">Metal-binding</keyword>
<dbReference type="GO" id="GO:0071025">
    <property type="term" value="P:RNA surveillance"/>
    <property type="evidence" value="ECO:0007669"/>
    <property type="project" value="InterPro"/>
</dbReference>
<evidence type="ECO:0000256" key="3">
    <source>
        <dbReference type="ARBA" id="ARBA00009504"/>
    </source>
</evidence>
<dbReference type="InterPro" id="IPR058547">
    <property type="entry name" value="Pelota_N"/>
</dbReference>
<dbReference type="InterPro" id="IPR042226">
    <property type="entry name" value="eFR1_2_sf"/>
</dbReference>
<evidence type="ECO:0000313" key="12">
    <source>
        <dbReference type="EMBL" id="CAI4057178.1"/>
    </source>
</evidence>
<evidence type="ECO:0000259" key="11">
    <source>
        <dbReference type="SMART" id="SM01194"/>
    </source>
</evidence>
<comment type="function">
    <text evidence="10">Component of the Dom34-Hbs1 complex, a complex that recognizes stalled ribosomes and triggers the No-Go Decay (NGD) pathway (PubMed:20890290). In the Dom34-Hbs1 complex, dom34 recognizes ribosomes stalled at the 3' end of an mRNA and engages stalled ribosomes by destabilizing mRNA in the mRNA channel. Following ribosome-binding, the Dom34-Hbs1 complex promotes the disassembly of stalled ribosomes, followed by degradation of damaged mRNAs as part of the NGD pathway.</text>
</comment>
<evidence type="ECO:0000313" key="13">
    <source>
        <dbReference type="Proteomes" id="UP001162090"/>
    </source>
</evidence>
<dbReference type="InterPro" id="IPR029064">
    <property type="entry name" value="Ribosomal_eL30-like_sf"/>
</dbReference>
<dbReference type="GO" id="GO:0070651">
    <property type="term" value="P:nonfunctional rRNA decay"/>
    <property type="evidence" value="ECO:0007669"/>
    <property type="project" value="TreeGrafter"/>
</dbReference>
<dbReference type="GO" id="GO:0070966">
    <property type="term" value="P:nuclear-transcribed mRNA catabolic process, no-go decay"/>
    <property type="evidence" value="ECO:0007669"/>
    <property type="project" value="InterPro"/>
</dbReference>
<organism evidence="12 13">
    <name type="scientific">Saccharomyces uvarum</name>
    <name type="common">Yeast</name>
    <name type="synonym">Saccharomyces bayanus var. uvarum</name>
    <dbReference type="NCBI Taxonomy" id="230603"/>
    <lineage>
        <taxon>Eukaryota</taxon>
        <taxon>Fungi</taxon>
        <taxon>Dikarya</taxon>
        <taxon>Ascomycota</taxon>
        <taxon>Saccharomycotina</taxon>
        <taxon>Saccharomycetes</taxon>
        <taxon>Saccharomycetales</taxon>
        <taxon>Saccharomycetaceae</taxon>
        <taxon>Saccharomyces</taxon>
    </lineage>
</organism>
<dbReference type="Gene3D" id="3.30.420.60">
    <property type="entry name" value="eRF1 domain 2"/>
    <property type="match status" value="1"/>
</dbReference>
<protein>
    <recommendedName>
        <fullName evidence="10">Protein DOM34 homolog</fullName>
    </recommendedName>
</protein>
<comment type="similarity">
    <text evidence="3 10">Belongs to the eukaryotic release factor 1 family. Pelota subfamily.</text>
</comment>
<dbReference type="Pfam" id="PF26356">
    <property type="entry name" value="Pelota_N"/>
    <property type="match status" value="1"/>
</dbReference>
<dbReference type="InterPro" id="IPR005141">
    <property type="entry name" value="eRF1_2"/>
</dbReference>
<dbReference type="SMART" id="SM01194">
    <property type="entry name" value="eRF1_1"/>
    <property type="match status" value="1"/>
</dbReference>
<dbReference type="Gene3D" id="3.30.1330.30">
    <property type="match status" value="1"/>
</dbReference>
<proteinExistence type="inferred from homology"/>
<dbReference type="GO" id="GO:0032790">
    <property type="term" value="P:ribosome disassembly"/>
    <property type="evidence" value="ECO:0007669"/>
    <property type="project" value="TreeGrafter"/>
</dbReference>
<dbReference type="FunFam" id="3.30.420.60:FF:000004">
    <property type="entry name" value="Protein DOM34 homolog"/>
    <property type="match status" value="1"/>
</dbReference>
<dbReference type="InterPro" id="IPR038069">
    <property type="entry name" value="Pelota/DOM34_N"/>
</dbReference>
<reference evidence="12" key="1">
    <citation type="submission" date="2022-10" db="EMBL/GenBank/DDBJ databases">
        <authorList>
            <person name="Byrne P K."/>
        </authorList>
    </citation>
    <scope>NUCLEOTIDE SEQUENCE</scope>
    <source>
        <strain evidence="12">CBS7001</strain>
    </source>
</reference>
<evidence type="ECO:0000256" key="5">
    <source>
        <dbReference type="ARBA" id="ARBA00022618"/>
    </source>
</evidence>
<sequence>MKIISVVEDFGENENTIITLVPQTKDDLFTIYQIIDKEDEVIFKKLFTTKKDEVNRKTSTDLINLRLKILSYEFDIKEEYLRYKGVTVADDTNTANLDVPVGKFLSFSITYEHQFTIFKHHFNKYAKRLLKEALELETKSDTAAVVLQEGISHVCLLTASSTILKQKIEISMPKKKDATDINKFNEKTETFYRSTYDAMMKNFNFDELRMIILCSPGFYAKTLMEKILKYAEKEQNNLILENQEMLVIAHCSTGYLQGITEVLRDPEYSTVLQNTKLIKEIQIMDDFFEHLNKDDNKAWYGEEEIQRAAKLDAIETLLIADSVLKSDDIDKRETFLDLTYNIEQSGGKVFVFSTLQSHGEELGRLKGLACILKYPIPDLDEILENDENML</sequence>
<comment type="subcellular location">
    <subcellularLocation>
        <location evidence="2 10">Cytoplasm</location>
    </subcellularLocation>
</comment>
<dbReference type="EMBL" id="OX365914">
    <property type="protein sequence ID" value="CAI4057178.1"/>
    <property type="molecule type" value="Genomic_DNA"/>
</dbReference>
<dbReference type="PANTHER" id="PTHR10853">
    <property type="entry name" value="PELOTA"/>
    <property type="match status" value="1"/>
</dbReference>
<keyword evidence="9" id="KW-0131">Cell cycle</keyword>
<dbReference type="GO" id="GO:0046872">
    <property type="term" value="F:metal ion binding"/>
    <property type="evidence" value="ECO:0007669"/>
    <property type="project" value="UniProtKB-KW"/>
</dbReference>
<keyword evidence="4 10" id="KW-0963">Cytoplasm</keyword>
<evidence type="ECO:0000256" key="6">
    <source>
        <dbReference type="ARBA" id="ARBA00022723"/>
    </source>
</evidence>
<comment type="cofactor">
    <cofactor evidence="1 10">
        <name>a divalent metal cation</name>
        <dbReference type="ChEBI" id="CHEBI:60240"/>
    </cofactor>
</comment>
<evidence type="ECO:0000256" key="7">
    <source>
        <dbReference type="ARBA" id="ARBA00022776"/>
    </source>
</evidence>
<dbReference type="InterPro" id="IPR005142">
    <property type="entry name" value="eRF1_3"/>
</dbReference>
<dbReference type="SUPFAM" id="SSF53137">
    <property type="entry name" value="Translational machinery components"/>
    <property type="match status" value="1"/>
</dbReference>
<dbReference type="Gene3D" id="2.30.30.870">
    <property type="entry name" value="Pelota, domain A"/>
    <property type="match status" value="1"/>
</dbReference>
<dbReference type="SUPFAM" id="SSF159065">
    <property type="entry name" value="Dom34/Pelota N-terminal domain-like"/>
    <property type="match status" value="1"/>
</dbReference>
<evidence type="ECO:0000256" key="10">
    <source>
        <dbReference type="RuleBase" id="RU362019"/>
    </source>
</evidence>
<dbReference type="Proteomes" id="UP001162090">
    <property type="component" value="Chromosome 3"/>
</dbReference>
<dbReference type="FunFam" id="3.30.1330.30:FF:000008">
    <property type="entry name" value="Protein pelota homolog"/>
    <property type="match status" value="1"/>
</dbReference>
<dbReference type="GO" id="GO:0051301">
    <property type="term" value="P:cell division"/>
    <property type="evidence" value="ECO:0007669"/>
    <property type="project" value="UniProtKB-KW"/>
</dbReference>
<accession>A0AA35JEA1</accession>
<dbReference type="NCBIfam" id="TIGR00111">
    <property type="entry name" value="pelota"/>
    <property type="match status" value="1"/>
</dbReference>
<evidence type="ECO:0000256" key="1">
    <source>
        <dbReference type="ARBA" id="ARBA00001968"/>
    </source>
</evidence>
<dbReference type="InterPro" id="IPR004405">
    <property type="entry name" value="TF_pelota"/>
</dbReference>
<dbReference type="Pfam" id="PF03464">
    <property type="entry name" value="eRF1_2"/>
    <property type="match status" value="1"/>
</dbReference>
<dbReference type="InterPro" id="IPR005140">
    <property type="entry name" value="eRF1_Pelota-like_N"/>
</dbReference>
<name>A0AA35JEA1_SACUV</name>
<evidence type="ECO:0000256" key="9">
    <source>
        <dbReference type="ARBA" id="ARBA00023306"/>
    </source>
</evidence>
<keyword evidence="5" id="KW-0132">Cell division</keyword>
<dbReference type="GO" id="GO:0070481">
    <property type="term" value="P:nuclear-transcribed mRNA catabolic process, non-stop decay"/>
    <property type="evidence" value="ECO:0007669"/>
    <property type="project" value="InterPro"/>
</dbReference>
<dbReference type="GO" id="GO:0005737">
    <property type="term" value="C:cytoplasm"/>
    <property type="evidence" value="ECO:0007669"/>
    <property type="project" value="UniProtKB-SubCell"/>
</dbReference>
<evidence type="ECO:0000256" key="4">
    <source>
        <dbReference type="ARBA" id="ARBA00022490"/>
    </source>
</evidence>
<dbReference type="AlphaFoldDB" id="A0AA35JEA1"/>
<dbReference type="Pfam" id="PF03465">
    <property type="entry name" value="eRF1_3"/>
    <property type="match status" value="1"/>
</dbReference>
<evidence type="ECO:0000256" key="8">
    <source>
        <dbReference type="ARBA" id="ARBA00023254"/>
    </source>
</evidence>
<dbReference type="GO" id="GO:0051321">
    <property type="term" value="P:meiotic cell cycle"/>
    <property type="evidence" value="ECO:0007669"/>
    <property type="project" value="UniProtKB-KW"/>
</dbReference>
<dbReference type="GO" id="GO:0006412">
    <property type="term" value="P:translation"/>
    <property type="evidence" value="ECO:0007669"/>
    <property type="project" value="UniProtKB-ARBA"/>
</dbReference>
<keyword evidence="7" id="KW-0498">Mitosis</keyword>
<feature type="domain" description="eRF1/Pelota-like N-terminal" evidence="11">
    <location>
        <begin position="1"/>
        <end position="135"/>
    </location>
</feature>
<dbReference type="SUPFAM" id="SSF55315">
    <property type="entry name" value="L30e-like"/>
    <property type="match status" value="1"/>
</dbReference>
<keyword evidence="8" id="KW-0469">Meiosis</keyword>
<evidence type="ECO:0000256" key="2">
    <source>
        <dbReference type="ARBA" id="ARBA00004496"/>
    </source>
</evidence>